<evidence type="ECO:0000313" key="2">
    <source>
        <dbReference type="Proteomes" id="UP000218811"/>
    </source>
</evidence>
<gene>
    <name evidence="1" type="ORF">WOLCODRAFT_20903</name>
</gene>
<name>A0A2H3J555_WOLCO</name>
<evidence type="ECO:0000313" key="1">
    <source>
        <dbReference type="EMBL" id="PCH37081.1"/>
    </source>
</evidence>
<organism evidence="1 2">
    <name type="scientific">Wolfiporia cocos (strain MD-104)</name>
    <name type="common">Brown rot fungus</name>
    <dbReference type="NCBI Taxonomy" id="742152"/>
    <lineage>
        <taxon>Eukaryota</taxon>
        <taxon>Fungi</taxon>
        <taxon>Dikarya</taxon>
        <taxon>Basidiomycota</taxon>
        <taxon>Agaricomycotina</taxon>
        <taxon>Agaricomycetes</taxon>
        <taxon>Polyporales</taxon>
        <taxon>Phaeolaceae</taxon>
        <taxon>Wolfiporia</taxon>
    </lineage>
</organism>
<sequence>MSQWWEWIYAAYAYHAGDESPKENLRIQLILKPWPCNNVLEKSPEKAFSTECRVPVVWSIEYADQMRYHVIPIHVYGLGFHETTSPFTTTGWAAGTDAYIRIVSRTTQADHLGADISSNQMSRRVFWPFHNEAANNHHDSYLQPDSFADEAAEWSFIGLQNSQPGLGSPGTKRRLEESGPSRIELWATQDTVLTSACDDNTKPRINAHSDNQVIARAYMSPIPLWLYPEWIVRNVDGQGRSVKLAMNIILSSILPTIAC</sequence>
<proteinExistence type="predicted"/>
<dbReference type="AlphaFoldDB" id="A0A2H3J555"/>
<protein>
    <submittedName>
        <fullName evidence="1">Uncharacterized protein</fullName>
    </submittedName>
</protein>
<accession>A0A2H3J555</accession>
<reference evidence="1 2" key="1">
    <citation type="journal article" date="2012" name="Science">
        <title>The Paleozoic origin of enzymatic lignin decomposition reconstructed from 31 fungal genomes.</title>
        <authorList>
            <person name="Floudas D."/>
            <person name="Binder M."/>
            <person name="Riley R."/>
            <person name="Barry K."/>
            <person name="Blanchette R.A."/>
            <person name="Henrissat B."/>
            <person name="Martinez A.T."/>
            <person name="Otillar R."/>
            <person name="Spatafora J.W."/>
            <person name="Yadav J.S."/>
            <person name="Aerts A."/>
            <person name="Benoit I."/>
            <person name="Boyd A."/>
            <person name="Carlson A."/>
            <person name="Copeland A."/>
            <person name="Coutinho P.M."/>
            <person name="de Vries R.P."/>
            <person name="Ferreira P."/>
            <person name="Findley K."/>
            <person name="Foster B."/>
            <person name="Gaskell J."/>
            <person name="Glotzer D."/>
            <person name="Gorecki P."/>
            <person name="Heitman J."/>
            <person name="Hesse C."/>
            <person name="Hori C."/>
            <person name="Igarashi K."/>
            <person name="Jurgens J.A."/>
            <person name="Kallen N."/>
            <person name="Kersten P."/>
            <person name="Kohler A."/>
            <person name="Kuees U."/>
            <person name="Kumar T.K.A."/>
            <person name="Kuo A."/>
            <person name="LaButti K."/>
            <person name="Larrondo L.F."/>
            <person name="Lindquist E."/>
            <person name="Ling A."/>
            <person name="Lombard V."/>
            <person name="Lucas S."/>
            <person name="Lundell T."/>
            <person name="Martin R."/>
            <person name="McLaughlin D.J."/>
            <person name="Morgenstern I."/>
            <person name="Morin E."/>
            <person name="Murat C."/>
            <person name="Nagy L.G."/>
            <person name="Nolan M."/>
            <person name="Ohm R.A."/>
            <person name="Patyshakuliyeva A."/>
            <person name="Rokas A."/>
            <person name="Ruiz-Duenas F.J."/>
            <person name="Sabat G."/>
            <person name="Salamov A."/>
            <person name="Samejima M."/>
            <person name="Schmutz J."/>
            <person name="Slot J.C."/>
            <person name="St John F."/>
            <person name="Stenlid J."/>
            <person name="Sun H."/>
            <person name="Sun S."/>
            <person name="Syed K."/>
            <person name="Tsang A."/>
            <person name="Wiebenga A."/>
            <person name="Young D."/>
            <person name="Pisabarro A."/>
            <person name="Eastwood D.C."/>
            <person name="Martin F."/>
            <person name="Cullen D."/>
            <person name="Grigoriev I.V."/>
            <person name="Hibbett D.S."/>
        </authorList>
    </citation>
    <scope>NUCLEOTIDE SEQUENCE [LARGE SCALE GENOMIC DNA]</scope>
    <source>
        <strain evidence="1 2">MD-104</strain>
    </source>
</reference>
<dbReference type="EMBL" id="KB467909">
    <property type="protein sequence ID" value="PCH37081.1"/>
    <property type="molecule type" value="Genomic_DNA"/>
</dbReference>
<dbReference type="Proteomes" id="UP000218811">
    <property type="component" value="Unassembled WGS sequence"/>
</dbReference>
<keyword evidence="2" id="KW-1185">Reference proteome</keyword>